<feature type="domain" description="Cyanobacterial aminoacyl-tRNA synthetase CAAD" evidence="3">
    <location>
        <begin position="138"/>
        <end position="221"/>
    </location>
</feature>
<dbReference type="AlphaFoldDB" id="A0A835NC74"/>
<feature type="transmembrane region" description="Helical" evidence="2">
    <location>
        <begin position="150"/>
        <end position="170"/>
    </location>
</feature>
<reference evidence="4 5" key="1">
    <citation type="submission" date="2020-10" db="EMBL/GenBank/DDBJ databases">
        <title>Plant Genome Project.</title>
        <authorList>
            <person name="Zhang R.-G."/>
        </authorList>
    </citation>
    <scope>NUCLEOTIDE SEQUENCE [LARGE SCALE GENOMIC DNA]</scope>
    <source>
        <strain evidence="4">FAFU-HL-1</strain>
        <tissue evidence="4">Leaf</tissue>
    </source>
</reference>
<evidence type="ECO:0000256" key="1">
    <source>
        <dbReference type="ARBA" id="ARBA00004141"/>
    </source>
</evidence>
<dbReference type="PANTHER" id="PTHR33222">
    <property type="match status" value="1"/>
</dbReference>
<dbReference type="InterPro" id="IPR025564">
    <property type="entry name" value="CAAD_dom"/>
</dbReference>
<dbReference type="Pfam" id="PF14159">
    <property type="entry name" value="CAAD"/>
    <property type="match status" value="1"/>
</dbReference>
<evidence type="ECO:0000313" key="5">
    <source>
        <dbReference type="Proteomes" id="UP000657918"/>
    </source>
</evidence>
<name>A0A835NC74_9ROSI</name>
<protein>
    <recommendedName>
        <fullName evidence="3">Cyanobacterial aminoacyl-tRNA synthetase CAAD domain-containing protein</fullName>
    </recommendedName>
</protein>
<sequence length="222" mass="25203">MASIHANLPSPPLLVHGKRILLRTLQKLPLSTIKEYDELVCVEIMTKMLLSGCWYRGEKWGVLVNSQILGQIIEYNRLNREISYLYSQRWVLFSNDLWRAGSKVFNCSDLERQNRVAVVVRATGESSESSTSLSIVKSVKNIWDDSEDRLALVGLGFAALVAVWASANVITAVDKLPVIPSVLEFIGILYSSWFIYRYLLLKPNREELFQIINKSVKDILGQ</sequence>
<evidence type="ECO:0000259" key="3">
    <source>
        <dbReference type="Pfam" id="PF14159"/>
    </source>
</evidence>
<keyword evidence="2" id="KW-0812">Transmembrane</keyword>
<comment type="subcellular location">
    <subcellularLocation>
        <location evidence="1">Membrane</location>
        <topology evidence="1">Multi-pass membrane protein</topology>
    </subcellularLocation>
</comment>
<gene>
    <name evidence="4" type="ORF">SADUNF_Sadunf01G0163800</name>
</gene>
<dbReference type="GO" id="GO:0009535">
    <property type="term" value="C:chloroplast thylakoid membrane"/>
    <property type="evidence" value="ECO:0007669"/>
    <property type="project" value="TreeGrafter"/>
</dbReference>
<keyword evidence="2" id="KW-1133">Transmembrane helix</keyword>
<dbReference type="PANTHER" id="PTHR33222:SF3">
    <property type="entry name" value="PROTEIN CURVATURE THYLAKOID 1C, CHLOROPLASTIC"/>
    <property type="match status" value="1"/>
</dbReference>
<keyword evidence="2" id="KW-0472">Membrane</keyword>
<dbReference type="OrthoDB" id="2014299at2759"/>
<dbReference type="Proteomes" id="UP000657918">
    <property type="component" value="Unassembled WGS sequence"/>
</dbReference>
<comment type="caution">
    <text evidence="4">The sequence shown here is derived from an EMBL/GenBank/DDBJ whole genome shotgun (WGS) entry which is preliminary data.</text>
</comment>
<keyword evidence="5" id="KW-1185">Reference proteome</keyword>
<feature type="transmembrane region" description="Helical" evidence="2">
    <location>
        <begin position="176"/>
        <end position="196"/>
    </location>
</feature>
<evidence type="ECO:0000256" key="2">
    <source>
        <dbReference type="SAM" id="Phobius"/>
    </source>
</evidence>
<dbReference type="EMBL" id="JADGMS010000001">
    <property type="protein sequence ID" value="KAF9690129.1"/>
    <property type="molecule type" value="Genomic_DNA"/>
</dbReference>
<dbReference type="InterPro" id="IPR033344">
    <property type="entry name" value="CURT1"/>
</dbReference>
<accession>A0A835NC74</accession>
<evidence type="ECO:0000313" key="4">
    <source>
        <dbReference type="EMBL" id="KAF9690129.1"/>
    </source>
</evidence>
<proteinExistence type="predicted"/>
<organism evidence="4 5">
    <name type="scientific">Salix dunnii</name>
    <dbReference type="NCBI Taxonomy" id="1413687"/>
    <lineage>
        <taxon>Eukaryota</taxon>
        <taxon>Viridiplantae</taxon>
        <taxon>Streptophyta</taxon>
        <taxon>Embryophyta</taxon>
        <taxon>Tracheophyta</taxon>
        <taxon>Spermatophyta</taxon>
        <taxon>Magnoliopsida</taxon>
        <taxon>eudicotyledons</taxon>
        <taxon>Gunneridae</taxon>
        <taxon>Pentapetalae</taxon>
        <taxon>rosids</taxon>
        <taxon>fabids</taxon>
        <taxon>Malpighiales</taxon>
        <taxon>Salicaceae</taxon>
        <taxon>Saliceae</taxon>
        <taxon>Salix</taxon>
    </lineage>
</organism>